<accession>A0A6H5HBM0</accession>
<dbReference type="AlphaFoldDB" id="A0A6H5HBM0"/>
<proteinExistence type="predicted"/>
<sequence>MVMGANFFRIRRVAKRFNDTLERSNRRRSGETSYLHFVKTATIPMVPYATTLNFHDISNVHVQNMLCAMRDSRLATFFKHLLHRRNTTRGNHGFEEPVLNKIGECRVSIIIELGQTCGDSEDTKAALLTCLRKPTSLSLEKKKFIPTTTDHVLSYARTAGNGVHFFDLEGYHRRPPAERGLSWKLGCMQASGCPGHLEEGLEVNISSEKMSDSGLALLAIHLPAYTRPGLQQVLHSNRAEPLKTFEPSA</sequence>
<organism evidence="1 2">
    <name type="scientific">Nesidiocoris tenuis</name>
    <dbReference type="NCBI Taxonomy" id="355587"/>
    <lineage>
        <taxon>Eukaryota</taxon>
        <taxon>Metazoa</taxon>
        <taxon>Ecdysozoa</taxon>
        <taxon>Arthropoda</taxon>
        <taxon>Hexapoda</taxon>
        <taxon>Insecta</taxon>
        <taxon>Pterygota</taxon>
        <taxon>Neoptera</taxon>
        <taxon>Paraneoptera</taxon>
        <taxon>Hemiptera</taxon>
        <taxon>Heteroptera</taxon>
        <taxon>Panheteroptera</taxon>
        <taxon>Cimicomorpha</taxon>
        <taxon>Miridae</taxon>
        <taxon>Dicyphina</taxon>
        <taxon>Nesidiocoris</taxon>
    </lineage>
</organism>
<dbReference type="EMBL" id="CADCXU010026799">
    <property type="protein sequence ID" value="CAB0013507.1"/>
    <property type="molecule type" value="Genomic_DNA"/>
</dbReference>
<evidence type="ECO:0000313" key="2">
    <source>
        <dbReference type="Proteomes" id="UP000479000"/>
    </source>
</evidence>
<keyword evidence="2" id="KW-1185">Reference proteome</keyword>
<evidence type="ECO:0000313" key="1">
    <source>
        <dbReference type="EMBL" id="CAB0013507.1"/>
    </source>
</evidence>
<gene>
    <name evidence="1" type="ORF">NTEN_LOCUS18118</name>
</gene>
<dbReference type="Proteomes" id="UP000479000">
    <property type="component" value="Unassembled WGS sequence"/>
</dbReference>
<reference evidence="1 2" key="1">
    <citation type="submission" date="2020-02" db="EMBL/GenBank/DDBJ databases">
        <authorList>
            <person name="Ferguson B K."/>
        </authorList>
    </citation>
    <scope>NUCLEOTIDE SEQUENCE [LARGE SCALE GENOMIC DNA]</scope>
</reference>
<name>A0A6H5HBM0_9HEMI</name>
<protein>
    <submittedName>
        <fullName evidence="1">Uncharacterized protein</fullName>
    </submittedName>
</protein>